<dbReference type="CDD" id="cd03185">
    <property type="entry name" value="GST_C_Tau"/>
    <property type="match status" value="2"/>
</dbReference>
<dbReference type="EMBL" id="JACEFO010002879">
    <property type="protein sequence ID" value="KAF8647006.1"/>
    <property type="molecule type" value="Genomic_DNA"/>
</dbReference>
<evidence type="ECO:0000256" key="3">
    <source>
        <dbReference type="ARBA" id="ARBA00047960"/>
    </source>
</evidence>
<dbReference type="PANTHER" id="PTHR11260:SF708">
    <property type="entry name" value="GLUTATHIONE TRANSFERASE"/>
    <property type="match status" value="1"/>
</dbReference>
<evidence type="ECO:0000313" key="7">
    <source>
        <dbReference type="Proteomes" id="UP000636709"/>
    </source>
</evidence>
<evidence type="ECO:0000259" key="5">
    <source>
        <dbReference type="PROSITE" id="PS50405"/>
    </source>
</evidence>
<comment type="catalytic activity">
    <reaction evidence="3">
        <text>RX + glutathione = an S-substituted glutathione + a halide anion + H(+)</text>
        <dbReference type="Rhea" id="RHEA:16437"/>
        <dbReference type="ChEBI" id="CHEBI:15378"/>
        <dbReference type="ChEBI" id="CHEBI:16042"/>
        <dbReference type="ChEBI" id="CHEBI:17792"/>
        <dbReference type="ChEBI" id="CHEBI:57925"/>
        <dbReference type="ChEBI" id="CHEBI:90779"/>
        <dbReference type="EC" id="2.5.1.18"/>
    </reaction>
</comment>
<dbReference type="GO" id="GO:0004364">
    <property type="term" value="F:glutathione transferase activity"/>
    <property type="evidence" value="ECO:0007669"/>
    <property type="project" value="UniProtKB-EC"/>
</dbReference>
<dbReference type="FunFam" id="1.20.1050.10:FF:000012">
    <property type="entry name" value="Tau class glutathione S-transferase"/>
    <property type="match status" value="2"/>
</dbReference>
<dbReference type="FunFam" id="3.40.30.10:FF:000200">
    <property type="entry name" value="Glutathione S-transferase"/>
    <property type="match status" value="1"/>
</dbReference>
<dbReference type="OrthoDB" id="4951845at2759"/>
<accession>A0A835A3S2</accession>
<evidence type="ECO:0000259" key="4">
    <source>
        <dbReference type="PROSITE" id="PS50404"/>
    </source>
</evidence>
<reference evidence="6" key="1">
    <citation type="submission" date="2020-07" db="EMBL/GenBank/DDBJ databases">
        <title>Genome sequence and genetic diversity analysis of an under-domesticated orphan crop, white fonio (Digitaria exilis).</title>
        <authorList>
            <person name="Bennetzen J.L."/>
            <person name="Chen S."/>
            <person name="Ma X."/>
            <person name="Wang X."/>
            <person name="Yssel A.E.J."/>
            <person name="Chaluvadi S.R."/>
            <person name="Johnson M."/>
            <person name="Gangashetty P."/>
            <person name="Hamidou F."/>
            <person name="Sanogo M.D."/>
            <person name="Zwaenepoel A."/>
            <person name="Wallace J."/>
            <person name="Van De Peer Y."/>
            <person name="Van Deynze A."/>
        </authorList>
    </citation>
    <scope>NUCLEOTIDE SEQUENCE</scope>
    <source>
        <tissue evidence="6">Leaves</tissue>
    </source>
</reference>
<dbReference type="InterPro" id="IPR045074">
    <property type="entry name" value="GST_C_Tau"/>
</dbReference>
<feature type="domain" description="GST N-terminal" evidence="4">
    <location>
        <begin position="228"/>
        <end position="307"/>
    </location>
</feature>
<dbReference type="SFLD" id="SFLDS00019">
    <property type="entry name" value="Glutathione_Transferase_(cytos"/>
    <property type="match status" value="2"/>
</dbReference>
<organism evidence="6 7">
    <name type="scientific">Digitaria exilis</name>
    <dbReference type="NCBI Taxonomy" id="1010633"/>
    <lineage>
        <taxon>Eukaryota</taxon>
        <taxon>Viridiplantae</taxon>
        <taxon>Streptophyta</taxon>
        <taxon>Embryophyta</taxon>
        <taxon>Tracheophyta</taxon>
        <taxon>Spermatophyta</taxon>
        <taxon>Magnoliopsida</taxon>
        <taxon>Liliopsida</taxon>
        <taxon>Poales</taxon>
        <taxon>Poaceae</taxon>
        <taxon>PACMAD clade</taxon>
        <taxon>Panicoideae</taxon>
        <taxon>Panicodae</taxon>
        <taxon>Paniceae</taxon>
        <taxon>Anthephorinae</taxon>
        <taxon>Digitaria</taxon>
    </lineage>
</organism>
<dbReference type="SFLD" id="SFLDG00358">
    <property type="entry name" value="Main_(cytGST)"/>
    <property type="match status" value="2"/>
</dbReference>
<dbReference type="CDD" id="cd03058">
    <property type="entry name" value="GST_N_Tau"/>
    <property type="match status" value="2"/>
</dbReference>
<dbReference type="InterPro" id="IPR036249">
    <property type="entry name" value="Thioredoxin-like_sf"/>
</dbReference>
<gene>
    <name evidence="6" type="ORF">HU200_065521</name>
</gene>
<dbReference type="SUPFAM" id="SSF52833">
    <property type="entry name" value="Thioredoxin-like"/>
    <property type="match status" value="2"/>
</dbReference>
<evidence type="ECO:0000256" key="2">
    <source>
        <dbReference type="ARBA" id="ARBA00022679"/>
    </source>
</evidence>
<dbReference type="Gene3D" id="1.20.1050.10">
    <property type="match status" value="2"/>
</dbReference>
<feature type="domain" description="GST N-terminal" evidence="4">
    <location>
        <begin position="6"/>
        <end position="88"/>
    </location>
</feature>
<dbReference type="InterPro" id="IPR010987">
    <property type="entry name" value="Glutathione-S-Trfase_C-like"/>
</dbReference>
<name>A0A835A3S2_9POAL</name>
<dbReference type="GO" id="GO:0005737">
    <property type="term" value="C:cytoplasm"/>
    <property type="evidence" value="ECO:0007669"/>
    <property type="project" value="TreeGrafter"/>
</dbReference>
<protein>
    <recommendedName>
        <fullName evidence="1">glutathione transferase</fullName>
        <ecNumber evidence="1">2.5.1.18</ecNumber>
    </recommendedName>
</protein>
<dbReference type="Pfam" id="PF00043">
    <property type="entry name" value="GST_C"/>
    <property type="match status" value="2"/>
</dbReference>
<sequence>MAAKAPEVKLIGAYGSPYTHRAEVALRLKGVPYELILEEDEDMSNKSELLLRHNPVHKLVPVLLHGDRTVCESLVIVEYVDEAFDGPPLLPADPYQRAEARFWAQFIDLKKRAFIKEAKENMALLEAQLKGKSFFGGDDTVGFLDIAASGLAHWVGIVEEASGVTLVNGDEFPAFCKWTNAYVNHETVKQCLPVREELVAFFSARKEMYTAQLRDALHKRKIAMATEPAVKLIGWYGSPYVHRAEVALRLKGVPYELILDDPSNKSELLLRDNPVHKLVPVLLHGDRTVCESLVILEYVDEAFDGQPLLPVDPYERAMSRFWAHFIDQKHKEAFVKEAKGNLAILEEQLKGRRFFGGDAVGFLDVAACGLAHWLGVIEEVSGVTLVNGDEFPAFCKWANAYVNDDTVKQCLPDRDELIAFFSGNKEIYMALARATLHK</sequence>
<dbReference type="PANTHER" id="PTHR11260">
    <property type="entry name" value="GLUTATHIONE S-TRANSFERASE, GST, SUPERFAMILY, GST DOMAIN CONTAINING"/>
    <property type="match status" value="1"/>
</dbReference>
<dbReference type="SUPFAM" id="SSF47616">
    <property type="entry name" value="GST C-terminal domain-like"/>
    <property type="match status" value="2"/>
</dbReference>
<dbReference type="InterPro" id="IPR045073">
    <property type="entry name" value="Omega/Tau-like"/>
</dbReference>
<dbReference type="Pfam" id="PF13409">
    <property type="entry name" value="GST_N_2"/>
    <property type="match status" value="1"/>
</dbReference>
<dbReference type="Pfam" id="PF13417">
    <property type="entry name" value="GST_N_3"/>
    <property type="match status" value="1"/>
</dbReference>
<proteinExistence type="predicted"/>
<dbReference type="InterPro" id="IPR004046">
    <property type="entry name" value="GST_C"/>
</dbReference>
<dbReference type="InterPro" id="IPR040079">
    <property type="entry name" value="Glutathione_S-Trfase"/>
</dbReference>
<dbReference type="Gene3D" id="3.40.30.10">
    <property type="entry name" value="Glutaredoxin"/>
    <property type="match status" value="2"/>
</dbReference>
<dbReference type="PROSITE" id="PS50404">
    <property type="entry name" value="GST_NTER"/>
    <property type="match status" value="2"/>
</dbReference>
<dbReference type="EC" id="2.5.1.18" evidence="1"/>
<dbReference type="InterPro" id="IPR036282">
    <property type="entry name" value="Glutathione-S-Trfase_C_sf"/>
</dbReference>
<comment type="caution">
    <text evidence="6">The sequence shown here is derived from an EMBL/GenBank/DDBJ whole genome shotgun (WGS) entry which is preliminary data.</text>
</comment>
<feature type="domain" description="GST C-terminal" evidence="5">
    <location>
        <begin position="288"/>
        <end position="421"/>
    </location>
</feature>
<dbReference type="PROSITE" id="PS50405">
    <property type="entry name" value="GST_CTER"/>
    <property type="match status" value="2"/>
</dbReference>
<dbReference type="SFLD" id="SFLDG01152">
    <property type="entry name" value="Main.3:_Omega-_and_Tau-like"/>
    <property type="match status" value="2"/>
</dbReference>
<evidence type="ECO:0000256" key="1">
    <source>
        <dbReference type="ARBA" id="ARBA00012452"/>
    </source>
</evidence>
<feature type="domain" description="GST C-terminal" evidence="5">
    <location>
        <begin position="69"/>
        <end position="202"/>
    </location>
</feature>
<evidence type="ECO:0000313" key="6">
    <source>
        <dbReference type="EMBL" id="KAF8647006.1"/>
    </source>
</evidence>
<keyword evidence="2" id="KW-0808">Transferase</keyword>
<dbReference type="GO" id="GO:0006749">
    <property type="term" value="P:glutathione metabolic process"/>
    <property type="evidence" value="ECO:0007669"/>
    <property type="project" value="InterPro"/>
</dbReference>
<dbReference type="Proteomes" id="UP000636709">
    <property type="component" value="Unassembled WGS sequence"/>
</dbReference>
<keyword evidence="7" id="KW-1185">Reference proteome</keyword>
<dbReference type="InterPro" id="IPR004045">
    <property type="entry name" value="Glutathione_S-Trfase_N"/>
</dbReference>
<dbReference type="AlphaFoldDB" id="A0A835A3S2"/>